<feature type="compositionally biased region" description="Basic residues" evidence="10">
    <location>
        <begin position="1"/>
        <end position="21"/>
    </location>
</feature>
<feature type="compositionally biased region" description="Low complexity" evidence="10">
    <location>
        <begin position="33"/>
        <end position="51"/>
    </location>
</feature>
<dbReference type="InterPro" id="IPR001357">
    <property type="entry name" value="BRCT_dom"/>
</dbReference>
<dbReference type="CDD" id="cd00027">
    <property type="entry name" value="BRCT"/>
    <property type="match status" value="1"/>
</dbReference>
<keyword evidence="5 9" id="KW-0520">NAD</keyword>
<dbReference type="SUPFAM" id="SSF56399">
    <property type="entry name" value="ADP-ribosylation"/>
    <property type="match status" value="1"/>
</dbReference>
<accession>A0A1L9PBH3</accession>
<evidence type="ECO:0000256" key="3">
    <source>
        <dbReference type="ARBA" id="ARBA00022679"/>
    </source>
</evidence>
<dbReference type="PROSITE" id="PS50172">
    <property type="entry name" value="BRCT"/>
    <property type="match status" value="1"/>
</dbReference>
<dbReference type="AlphaFoldDB" id="A0A1L9PBH3"/>
<dbReference type="SUPFAM" id="SSF142921">
    <property type="entry name" value="WGR domain-like"/>
    <property type="match status" value="1"/>
</dbReference>
<dbReference type="Pfam" id="PF02877">
    <property type="entry name" value="PARP_reg"/>
    <property type="match status" value="1"/>
</dbReference>
<dbReference type="SMART" id="SM00292">
    <property type="entry name" value="BRCT"/>
    <property type="match status" value="1"/>
</dbReference>
<comment type="similarity">
    <text evidence="7">Belongs to the ARTD/PARP family.</text>
</comment>
<evidence type="ECO:0000256" key="10">
    <source>
        <dbReference type="SAM" id="MobiDB-lite"/>
    </source>
</evidence>
<organism evidence="15 16">
    <name type="scientific">Aspergillus versicolor CBS 583.65</name>
    <dbReference type="NCBI Taxonomy" id="1036611"/>
    <lineage>
        <taxon>Eukaryota</taxon>
        <taxon>Fungi</taxon>
        <taxon>Dikarya</taxon>
        <taxon>Ascomycota</taxon>
        <taxon>Pezizomycotina</taxon>
        <taxon>Eurotiomycetes</taxon>
        <taxon>Eurotiomycetidae</taxon>
        <taxon>Eurotiales</taxon>
        <taxon>Aspergillaceae</taxon>
        <taxon>Aspergillus</taxon>
        <taxon>Aspergillus subgen. Nidulantes</taxon>
    </lineage>
</organism>
<name>A0A1L9PBH3_ASPVE</name>
<dbReference type="GO" id="GO:0005730">
    <property type="term" value="C:nucleolus"/>
    <property type="evidence" value="ECO:0007669"/>
    <property type="project" value="TreeGrafter"/>
</dbReference>
<dbReference type="Pfam" id="PF00644">
    <property type="entry name" value="PARP"/>
    <property type="match status" value="1"/>
</dbReference>
<keyword evidence="4" id="KW-0548">Nucleotidyltransferase</keyword>
<evidence type="ECO:0000259" key="12">
    <source>
        <dbReference type="PROSITE" id="PS51059"/>
    </source>
</evidence>
<dbReference type="RefSeq" id="XP_040664621.1">
    <property type="nucleotide sequence ID" value="XM_040816879.1"/>
</dbReference>
<dbReference type="InterPro" id="IPR036930">
    <property type="entry name" value="WGR_dom_sf"/>
</dbReference>
<comment type="catalytic activity">
    <reaction evidence="8">
        <text>NAD(+) + (ADP-D-ribosyl)n-acceptor = nicotinamide + (ADP-D-ribosyl)n+1-acceptor + H(+).</text>
        <dbReference type="EC" id="2.4.2.30"/>
    </reaction>
</comment>
<dbReference type="InterPro" id="IPR004102">
    <property type="entry name" value="Poly(ADP-ribose)pol_reg_dom"/>
</dbReference>
<dbReference type="Pfam" id="PF00533">
    <property type="entry name" value="BRCT"/>
    <property type="match status" value="1"/>
</dbReference>
<feature type="region of interest" description="Disordered" evidence="10">
    <location>
        <begin position="1"/>
        <end position="62"/>
    </location>
</feature>
<dbReference type="Gene3D" id="1.20.142.10">
    <property type="entry name" value="Poly(ADP-ribose) polymerase, regulatory domain"/>
    <property type="match status" value="1"/>
</dbReference>
<evidence type="ECO:0000259" key="13">
    <source>
        <dbReference type="PROSITE" id="PS51060"/>
    </source>
</evidence>
<protein>
    <recommendedName>
        <fullName evidence="9">Poly [ADP-ribose] polymerase</fullName>
        <shortName evidence="9">PARP</shortName>
        <ecNumber evidence="9">2.4.2.-</ecNumber>
    </recommendedName>
</protein>
<dbReference type="OrthoDB" id="2017365at2759"/>
<dbReference type="GO" id="GO:1990404">
    <property type="term" value="F:NAD+-protein mono-ADP-ribosyltransferase activity"/>
    <property type="evidence" value="ECO:0007669"/>
    <property type="project" value="TreeGrafter"/>
</dbReference>
<keyword evidence="16" id="KW-1185">Reference proteome</keyword>
<dbReference type="GO" id="GO:0070212">
    <property type="term" value="P:protein poly-ADP-ribosylation"/>
    <property type="evidence" value="ECO:0007669"/>
    <property type="project" value="TreeGrafter"/>
</dbReference>
<dbReference type="GO" id="GO:0003950">
    <property type="term" value="F:NAD+ poly-ADP-ribosyltransferase activity"/>
    <property type="evidence" value="ECO:0007669"/>
    <property type="project" value="UniProtKB-UniRule"/>
</dbReference>
<keyword evidence="3 9" id="KW-0808">Transferase</keyword>
<dbReference type="Pfam" id="PF05406">
    <property type="entry name" value="WGR"/>
    <property type="match status" value="1"/>
</dbReference>
<evidence type="ECO:0000259" key="11">
    <source>
        <dbReference type="PROSITE" id="PS50172"/>
    </source>
</evidence>
<comment type="subcellular location">
    <subcellularLocation>
        <location evidence="1">Nucleus</location>
    </subcellularLocation>
</comment>
<feature type="domain" description="BRCT" evidence="11">
    <location>
        <begin position="63"/>
        <end position="157"/>
    </location>
</feature>
<evidence type="ECO:0000256" key="9">
    <source>
        <dbReference type="RuleBase" id="RU362114"/>
    </source>
</evidence>
<dbReference type="CDD" id="cd07997">
    <property type="entry name" value="WGR_PARP"/>
    <property type="match status" value="1"/>
</dbReference>
<feature type="domain" description="PARP catalytic" evidence="12">
    <location>
        <begin position="478"/>
        <end position="708"/>
    </location>
</feature>
<dbReference type="VEuPathDB" id="FungiDB:ASPVEDRAFT_80487"/>
<dbReference type="InterPro" id="IPR008893">
    <property type="entry name" value="WGR_domain"/>
</dbReference>
<dbReference type="InterPro" id="IPR036420">
    <property type="entry name" value="BRCT_dom_sf"/>
</dbReference>
<dbReference type="PANTHER" id="PTHR10459:SF60">
    <property type="entry name" value="POLY [ADP-RIBOSE] POLYMERASE 2"/>
    <property type="match status" value="1"/>
</dbReference>
<dbReference type="Proteomes" id="UP000184073">
    <property type="component" value="Unassembled WGS sequence"/>
</dbReference>
<dbReference type="SUPFAM" id="SSF52113">
    <property type="entry name" value="BRCT domain"/>
    <property type="match status" value="1"/>
</dbReference>
<dbReference type="PROSITE" id="PS51060">
    <property type="entry name" value="PARP_ALPHA_HD"/>
    <property type="match status" value="1"/>
</dbReference>
<dbReference type="Gene3D" id="3.90.228.10">
    <property type="match status" value="1"/>
</dbReference>
<evidence type="ECO:0000259" key="14">
    <source>
        <dbReference type="PROSITE" id="PS51977"/>
    </source>
</evidence>
<gene>
    <name evidence="15" type="ORF">ASPVEDRAFT_80487</name>
</gene>
<dbReference type="GO" id="GO:0016779">
    <property type="term" value="F:nucleotidyltransferase activity"/>
    <property type="evidence" value="ECO:0007669"/>
    <property type="project" value="UniProtKB-KW"/>
</dbReference>
<proteinExistence type="inferred from homology"/>
<dbReference type="STRING" id="1036611.A0A1L9PBH3"/>
<dbReference type="PROSITE" id="PS51977">
    <property type="entry name" value="WGR"/>
    <property type="match status" value="1"/>
</dbReference>
<dbReference type="GO" id="GO:0006302">
    <property type="term" value="P:double-strand break repair"/>
    <property type="evidence" value="ECO:0007669"/>
    <property type="project" value="TreeGrafter"/>
</dbReference>
<dbReference type="Gene3D" id="3.40.50.10190">
    <property type="entry name" value="BRCT domain"/>
    <property type="match status" value="1"/>
</dbReference>
<feature type="domain" description="WGR" evidence="14">
    <location>
        <begin position="214"/>
        <end position="311"/>
    </location>
</feature>
<feature type="domain" description="PARP alpha-helical" evidence="13">
    <location>
        <begin position="344"/>
        <end position="470"/>
    </location>
</feature>
<evidence type="ECO:0000256" key="5">
    <source>
        <dbReference type="ARBA" id="ARBA00023027"/>
    </source>
</evidence>
<dbReference type="InterPro" id="IPR036616">
    <property type="entry name" value="Poly(ADP-ribose)pol_reg_dom_sf"/>
</dbReference>
<keyword evidence="6" id="KW-0539">Nucleus</keyword>
<evidence type="ECO:0000256" key="6">
    <source>
        <dbReference type="ARBA" id="ARBA00023242"/>
    </source>
</evidence>
<evidence type="ECO:0000256" key="8">
    <source>
        <dbReference type="ARBA" id="ARBA00033987"/>
    </source>
</evidence>
<evidence type="ECO:0000256" key="4">
    <source>
        <dbReference type="ARBA" id="ARBA00022695"/>
    </source>
</evidence>
<sequence length="708" mass="78884">MLRHKLRQERKRKRLAARSNRRPGPSTSAQLPSGSSISSSTSTSTSSTPSTQPATRIQPAMNRVDSPFRNLVISVTGHHGIYTHDKLKGIIEEIGAQFSGKVTPQCTHLVTTVRQVENTGSKVIGAYNAYTCELVSKDWLIDSREAGKPLPEAAYRVKARTGNDAPTISPGQATGIKRLLDAGHCANKRPSVDLFSRSQKIIIPAHRACQFRHEYSIAVDQFGHPWDAMLVYSTSSAKSNNFFHLQLLVDKDQTEYVSWACWGRIGENPHQLKATPCDEETAKEDFERRFYDKTGFSWWARFWHPTREGKFRFIAPSYVYRNADEDPFNVANAENIQYNISVPECTLPESVQVVLALILNKGELLAATASLEYDSRKLPLGQLNKETLTQGYNVLKELSQVIGNPAISWQNHHSSPEQVTRKLSSQYFSLIPHVFGKNQPPVISAESHIQKEMALLDDLANTVIANNILSSIDASYVHPFDRELQQLHLDEITPLKRKSAEFKELSQYFRATEIGRGWHHVNSCHIVDIFRIRRTGEEDRFNSFIAANLTVSNRRLLWHGSRTLNFAGILSQGLQIRPPGVHKSGSSLGNGVYFSDGASRSLAFTSGMNANDAAMLLLCDVALGHPVNCGSAIRNQLPGTFSTISAEHYWSTQWKSAEAVHPSLAGVIMPDFQPNRMLLTSGGEYVIYNPAQALNGIVGLNPVQQEWV</sequence>
<dbReference type="EMBL" id="KV878126">
    <property type="protein sequence ID" value="OJI98858.1"/>
    <property type="molecule type" value="Genomic_DNA"/>
</dbReference>
<dbReference type="SUPFAM" id="SSF47587">
    <property type="entry name" value="Domain of poly(ADP-ribose) polymerase"/>
    <property type="match status" value="1"/>
</dbReference>
<evidence type="ECO:0000256" key="1">
    <source>
        <dbReference type="ARBA" id="ARBA00004123"/>
    </source>
</evidence>
<dbReference type="InterPro" id="IPR050800">
    <property type="entry name" value="ARTD/PARP"/>
</dbReference>
<reference evidence="16" key="1">
    <citation type="journal article" date="2017" name="Genome Biol.">
        <title>Comparative genomics reveals high biological diversity and specific adaptations in the industrially and medically important fungal genus Aspergillus.</title>
        <authorList>
            <person name="de Vries R.P."/>
            <person name="Riley R."/>
            <person name="Wiebenga A."/>
            <person name="Aguilar-Osorio G."/>
            <person name="Amillis S."/>
            <person name="Uchima C.A."/>
            <person name="Anderluh G."/>
            <person name="Asadollahi M."/>
            <person name="Askin M."/>
            <person name="Barry K."/>
            <person name="Battaglia E."/>
            <person name="Bayram O."/>
            <person name="Benocci T."/>
            <person name="Braus-Stromeyer S.A."/>
            <person name="Caldana C."/>
            <person name="Canovas D."/>
            <person name="Cerqueira G.C."/>
            <person name="Chen F."/>
            <person name="Chen W."/>
            <person name="Choi C."/>
            <person name="Clum A."/>
            <person name="Dos Santos R.A."/>
            <person name="Damasio A.R."/>
            <person name="Diallinas G."/>
            <person name="Emri T."/>
            <person name="Fekete E."/>
            <person name="Flipphi M."/>
            <person name="Freyberg S."/>
            <person name="Gallo A."/>
            <person name="Gournas C."/>
            <person name="Habgood R."/>
            <person name="Hainaut M."/>
            <person name="Harispe M.L."/>
            <person name="Henrissat B."/>
            <person name="Hilden K.S."/>
            <person name="Hope R."/>
            <person name="Hossain A."/>
            <person name="Karabika E."/>
            <person name="Karaffa L."/>
            <person name="Karanyi Z."/>
            <person name="Krasevec N."/>
            <person name="Kuo A."/>
            <person name="Kusch H."/>
            <person name="LaButti K."/>
            <person name="Lagendijk E.L."/>
            <person name="Lapidus A."/>
            <person name="Levasseur A."/>
            <person name="Lindquist E."/>
            <person name="Lipzen A."/>
            <person name="Logrieco A.F."/>
            <person name="MacCabe A."/>
            <person name="Maekelae M.R."/>
            <person name="Malavazi I."/>
            <person name="Melin P."/>
            <person name="Meyer V."/>
            <person name="Mielnichuk N."/>
            <person name="Miskei M."/>
            <person name="Molnar A.P."/>
            <person name="Mule G."/>
            <person name="Ngan C.Y."/>
            <person name="Orejas M."/>
            <person name="Orosz E."/>
            <person name="Ouedraogo J.P."/>
            <person name="Overkamp K.M."/>
            <person name="Park H.-S."/>
            <person name="Perrone G."/>
            <person name="Piumi F."/>
            <person name="Punt P.J."/>
            <person name="Ram A.F."/>
            <person name="Ramon A."/>
            <person name="Rauscher S."/>
            <person name="Record E."/>
            <person name="Riano-Pachon D.M."/>
            <person name="Robert V."/>
            <person name="Roehrig J."/>
            <person name="Ruller R."/>
            <person name="Salamov A."/>
            <person name="Salih N.S."/>
            <person name="Samson R.A."/>
            <person name="Sandor E."/>
            <person name="Sanguinetti M."/>
            <person name="Schuetze T."/>
            <person name="Sepcic K."/>
            <person name="Shelest E."/>
            <person name="Sherlock G."/>
            <person name="Sophianopoulou V."/>
            <person name="Squina F.M."/>
            <person name="Sun H."/>
            <person name="Susca A."/>
            <person name="Todd R.B."/>
            <person name="Tsang A."/>
            <person name="Unkles S.E."/>
            <person name="van de Wiele N."/>
            <person name="van Rossen-Uffink D."/>
            <person name="Oliveira J.V."/>
            <person name="Vesth T.C."/>
            <person name="Visser J."/>
            <person name="Yu J.-H."/>
            <person name="Zhou M."/>
            <person name="Andersen M.R."/>
            <person name="Archer D.B."/>
            <person name="Baker S.E."/>
            <person name="Benoit I."/>
            <person name="Brakhage A.A."/>
            <person name="Braus G.H."/>
            <person name="Fischer R."/>
            <person name="Frisvad J.C."/>
            <person name="Goldman G.H."/>
            <person name="Houbraken J."/>
            <person name="Oakley B."/>
            <person name="Pocsi I."/>
            <person name="Scazzocchio C."/>
            <person name="Seiboth B."/>
            <person name="vanKuyk P.A."/>
            <person name="Wortman J."/>
            <person name="Dyer P.S."/>
            <person name="Grigoriev I.V."/>
        </authorList>
    </citation>
    <scope>NUCLEOTIDE SEQUENCE [LARGE SCALE GENOMIC DNA]</scope>
    <source>
        <strain evidence="16">CBS 583.65</strain>
    </source>
</reference>
<evidence type="ECO:0000313" key="16">
    <source>
        <dbReference type="Proteomes" id="UP000184073"/>
    </source>
</evidence>
<evidence type="ECO:0000256" key="2">
    <source>
        <dbReference type="ARBA" id="ARBA00022676"/>
    </source>
</evidence>
<dbReference type="GeneID" id="63732390"/>
<dbReference type="PANTHER" id="PTHR10459">
    <property type="entry name" value="DNA LIGASE"/>
    <property type="match status" value="1"/>
</dbReference>
<evidence type="ECO:0000256" key="7">
    <source>
        <dbReference type="ARBA" id="ARBA00024347"/>
    </source>
</evidence>
<evidence type="ECO:0000313" key="15">
    <source>
        <dbReference type="EMBL" id="OJI98858.1"/>
    </source>
</evidence>
<dbReference type="CDD" id="cd01437">
    <property type="entry name" value="parp_like"/>
    <property type="match status" value="1"/>
</dbReference>
<dbReference type="PROSITE" id="PS51059">
    <property type="entry name" value="PARP_CATALYTIC"/>
    <property type="match status" value="1"/>
</dbReference>
<dbReference type="InterPro" id="IPR012317">
    <property type="entry name" value="Poly(ADP-ribose)pol_cat_dom"/>
</dbReference>
<dbReference type="SMART" id="SM00773">
    <property type="entry name" value="WGR"/>
    <property type="match status" value="1"/>
</dbReference>
<keyword evidence="2 9" id="KW-0328">Glycosyltransferase</keyword>
<dbReference type="EC" id="2.4.2.-" evidence="9"/>